<dbReference type="Gene3D" id="3.60.15.10">
    <property type="entry name" value="Ribonuclease Z/Hydroxyacylglutathione hydrolase-like"/>
    <property type="match status" value="1"/>
</dbReference>
<evidence type="ECO:0000256" key="5">
    <source>
        <dbReference type="ARBA" id="ARBA00022759"/>
    </source>
</evidence>
<comment type="cofactor">
    <cofactor evidence="8">
        <name>Zn(2+)</name>
        <dbReference type="ChEBI" id="CHEBI:29105"/>
    </cofactor>
    <text evidence="8">Binds 2 Zn(2+) ions.</text>
</comment>
<dbReference type="GO" id="GO:0008270">
    <property type="term" value="F:zinc ion binding"/>
    <property type="evidence" value="ECO:0007669"/>
    <property type="project" value="UniProtKB-UniRule"/>
</dbReference>
<keyword evidence="4 8" id="KW-0479">Metal-binding</keyword>
<dbReference type="NCBIfam" id="TIGR02651">
    <property type="entry name" value="RNase_Z"/>
    <property type="match status" value="1"/>
</dbReference>
<dbReference type="HAMAP" id="MF_01818">
    <property type="entry name" value="RNase_Z_BN"/>
    <property type="match status" value="1"/>
</dbReference>
<evidence type="ECO:0000313" key="11">
    <source>
        <dbReference type="Proteomes" id="UP000007089"/>
    </source>
</evidence>
<keyword evidence="11" id="KW-1185">Reference proteome</keyword>
<evidence type="ECO:0000259" key="9">
    <source>
        <dbReference type="Pfam" id="PF00753"/>
    </source>
</evidence>
<feature type="binding site" evidence="8">
    <location>
        <position position="150"/>
    </location>
    <ligand>
        <name>Zn(2+)</name>
        <dbReference type="ChEBI" id="CHEBI:29105"/>
        <label>1</label>
        <note>catalytic</note>
    </ligand>
</feature>
<sequence length="318" mass="35044">MPPGPRFDYIPAGMLRLTFLGTSAAQPTIRRNLTGHAVRRERELFLVDCGEGTQRQLIQFGAGFDVAAIFFTHFHADHYLGAIGFLRTLSMQNRAEPLDLYGPRPAKRLLETMLFTGAERFSYEVRIHEVRAGEAVRRDGCAMVPFPTEHRTPSLGWALREDARPGRFHPDKAEALGIPKGPLFGALQRGEPVTLPDGRTVRPEEVVEPARRGRALVITGDTRPCAATVEAARGADVLVHDCTFGDGEAERAEETLHSTARGAAQVAHDAGVVRLVLTHLSTRYDRAWEPLVEQAREVWQGPLDVAHDGMVLEVPLPA</sequence>
<evidence type="ECO:0000256" key="1">
    <source>
        <dbReference type="ARBA" id="ARBA00011738"/>
    </source>
</evidence>
<feature type="binding site" evidence="8">
    <location>
        <position position="77"/>
    </location>
    <ligand>
        <name>Zn(2+)</name>
        <dbReference type="ChEBI" id="CHEBI:29105"/>
        <label>2</label>
        <note>catalytic</note>
    </ligand>
</feature>
<evidence type="ECO:0000256" key="3">
    <source>
        <dbReference type="ARBA" id="ARBA00022722"/>
    </source>
</evidence>
<feature type="binding site" evidence="8">
    <location>
        <position position="221"/>
    </location>
    <ligand>
        <name>Zn(2+)</name>
        <dbReference type="ChEBI" id="CHEBI:29105"/>
        <label>1</label>
        <note>catalytic</note>
    </ligand>
</feature>
<feature type="binding site" evidence="8">
    <location>
        <position position="279"/>
    </location>
    <ligand>
        <name>Zn(2+)</name>
        <dbReference type="ChEBI" id="CHEBI:29105"/>
        <label>2</label>
        <note>catalytic</note>
    </ligand>
</feature>
<feature type="domain" description="Metallo-beta-lactamase" evidence="9">
    <location>
        <begin position="38"/>
        <end position="117"/>
    </location>
</feature>
<keyword evidence="6 8" id="KW-0378">Hydrolase</keyword>
<accession>B8JAX6</accession>
<keyword evidence="2 8" id="KW-0819">tRNA processing</keyword>
<reference evidence="10" key="1">
    <citation type="submission" date="2009-01" db="EMBL/GenBank/DDBJ databases">
        <title>Complete sequence of Anaeromyxobacter dehalogenans 2CP-1.</title>
        <authorList>
            <consortium name="US DOE Joint Genome Institute"/>
            <person name="Lucas S."/>
            <person name="Copeland A."/>
            <person name="Lapidus A."/>
            <person name="Glavina del Rio T."/>
            <person name="Dalin E."/>
            <person name="Tice H."/>
            <person name="Bruce D."/>
            <person name="Goodwin L."/>
            <person name="Pitluck S."/>
            <person name="Saunders E."/>
            <person name="Brettin T."/>
            <person name="Detter J.C."/>
            <person name="Han C."/>
            <person name="Larimer F."/>
            <person name="Land M."/>
            <person name="Hauser L."/>
            <person name="Kyrpides N."/>
            <person name="Ovchinnikova G."/>
            <person name="Beliaev A.S."/>
            <person name="Richardson P."/>
        </authorList>
    </citation>
    <scope>NUCLEOTIDE SEQUENCE</scope>
    <source>
        <strain evidence="10">2CP-1</strain>
    </source>
</reference>
<evidence type="ECO:0000256" key="8">
    <source>
        <dbReference type="HAMAP-Rule" id="MF_01818"/>
    </source>
</evidence>
<dbReference type="InterPro" id="IPR001279">
    <property type="entry name" value="Metallo-B-lactamas"/>
</dbReference>
<dbReference type="KEGG" id="acp:A2cp1_0430"/>
<dbReference type="EMBL" id="CP001359">
    <property type="protein sequence ID" value="ACL63787.1"/>
    <property type="molecule type" value="Genomic_DNA"/>
</dbReference>
<dbReference type="CDD" id="cd07717">
    <property type="entry name" value="RNaseZ_ZiPD-like_MBL-fold"/>
    <property type="match status" value="1"/>
</dbReference>
<name>B8JAX6_ANAD2</name>
<evidence type="ECO:0000313" key="10">
    <source>
        <dbReference type="EMBL" id="ACL63787.1"/>
    </source>
</evidence>
<dbReference type="InterPro" id="IPR013471">
    <property type="entry name" value="RNase_Z/BN"/>
</dbReference>
<dbReference type="NCBIfam" id="NF000801">
    <property type="entry name" value="PRK00055.1-3"/>
    <property type="match status" value="1"/>
</dbReference>
<feature type="active site" description="Proton acceptor" evidence="8">
    <location>
        <position position="77"/>
    </location>
</feature>
<keyword evidence="7 8" id="KW-0862">Zinc</keyword>
<feature type="binding site" evidence="8">
    <location>
        <position position="78"/>
    </location>
    <ligand>
        <name>Zn(2+)</name>
        <dbReference type="ChEBI" id="CHEBI:29105"/>
        <label>2</label>
        <note>catalytic</note>
    </ligand>
</feature>
<dbReference type="AlphaFoldDB" id="B8JAX6"/>
<comment type="function">
    <text evidence="8">Zinc phosphodiesterase, which displays some tRNA 3'-processing endonuclease activity. Probably involved in tRNA maturation, by removing a 3'-trailer from precursor tRNA.</text>
</comment>
<dbReference type="SUPFAM" id="SSF56281">
    <property type="entry name" value="Metallo-hydrolase/oxidoreductase"/>
    <property type="match status" value="1"/>
</dbReference>
<dbReference type="Pfam" id="PF00753">
    <property type="entry name" value="Lactamase_B"/>
    <property type="match status" value="1"/>
</dbReference>
<proteinExistence type="inferred from homology"/>
<evidence type="ECO:0000256" key="2">
    <source>
        <dbReference type="ARBA" id="ARBA00022694"/>
    </source>
</evidence>
<gene>
    <name evidence="8" type="primary">rnz</name>
    <name evidence="10" type="ordered locus">A2cp1_0430</name>
</gene>
<keyword evidence="3 8" id="KW-0540">Nuclease</keyword>
<evidence type="ECO:0000256" key="6">
    <source>
        <dbReference type="ARBA" id="ARBA00022801"/>
    </source>
</evidence>
<dbReference type="EC" id="3.1.26.11" evidence="8"/>
<dbReference type="PANTHER" id="PTHR46018:SF2">
    <property type="entry name" value="ZINC PHOSPHODIESTERASE ELAC PROTEIN 1"/>
    <property type="match status" value="1"/>
</dbReference>
<comment type="subunit">
    <text evidence="1 8">Homodimer.</text>
</comment>
<feature type="binding site" evidence="8">
    <location>
        <position position="221"/>
    </location>
    <ligand>
        <name>Zn(2+)</name>
        <dbReference type="ChEBI" id="CHEBI:29105"/>
        <label>2</label>
        <note>catalytic</note>
    </ligand>
</feature>
<organism evidence="10 11">
    <name type="scientific">Anaeromyxobacter dehalogenans (strain ATCC BAA-258 / DSM 21875 / 2CP-1)</name>
    <dbReference type="NCBI Taxonomy" id="455488"/>
    <lineage>
        <taxon>Bacteria</taxon>
        <taxon>Pseudomonadati</taxon>
        <taxon>Myxococcota</taxon>
        <taxon>Myxococcia</taxon>
        <taxon>Myxococcales</taxon>
        <taxon>Cystobacterineae</taxon>
        <taxon>Anaeromyxobacteraceae</taxon>
        <taxon>Anaeromyxobacter</taxon>
    </lineage>
</organism>
<protein>
    <recommendedName>
        <fullName evidence="8">Ribonuclease Z</fullName>
        <shortName evidence="8">RNase Z</shortName>
        <ecNumber evidence="8">3.1.26.11</ecNumber>
    </recommendedName>
    <alternativeName>
        <fullName evidence="8">tRNA 3 endonuclease</fullName>
    </alternativeName>
    <alternativeName>
        <fullName evidence="8">tRNase Z</fullName>
    </alternativeName>
</protein>
<dbReference type="HOGENOM" id="CLU_031317_2_1_7"/>
<feature type="binding site" evidence="8">
    <location>
        <position position="73"/>
    </location>
    <ligand>
        <name>Zn(2+)</name>
        <dbReference type="ChEBI" id="CHEBI:29105"/>
        <label>1</label>
        <note>catalytic</note>
    </ligand>
</feature>
<dbReference type="GO" id="GO:0042781">
    <property type="term" value="F:3'-tRNA processing endoribonuclease activity"/>
    <property type="evidence" value="ECO:0007669"/>
    <property type="project" value="UniProtKB-UniRule"/>
</dbReference>
<dbReference type="InterPro" id="IPR036866">
    <property type="entry name" value="RibonucZ/Hydroxyglut_hydro"/>
</dbReference>
<evidence type="ECO:0000256" key="7">
    <source>
        <dbReference type="ARBA" id="ARBA00022833"/>
    </source>
</evidence>
<dbReference type="PANTHER" id="PTHR46018">
    <property type="entry name" value="ZINC PHOSPHODIESTERASE ELAC PROTEIN 1"/>
    <property type="match status" value="1"/>
</dbReference>
<comment type="similarity">
    <text evidence="8">Belongs to the RNase Z family.</text>
</comment>
<comment type="catalytic activity">
    <reaction evidence="8">
        <text>Endonucleolytic cleavage of RNA, removing extra 3' nucleotides from tRNA precursor, generating 3' termini of tRNAs. A 3'-hydroxy group is left at the tRNA terminus and a 5'-phosphoryl group is left at the trailer molecule.</text>
        <dbReference type="EC" id="3.1.26.11"/>
    </reaction>
</comment>
<keyword evidence="5 8" id="KW-0255">Endonuclease</keyword>
<dbReference type="Proteomes" id="UP000007089">
    <property type="component" value="Chromosome"/>
</dbReference>
<evidence type="ECO:0000256" key="4">
    <source>
        <dbReference type="ARBA" id="ARBA00022723"/>
    </source>
</evidence>
<feature type="binding site" evidence="8">
    <location>
        <position position="75"/>
    </location>
    <ligand>
        <name>Zn(2+)</name>
        <dbReference type="ChEBI" id="CHEBI:29105"/>
        <label>1</label>
        <note>catalytic</note>
    </ligand>
</feature>